<accession>A0A521G171</accession>
<evidence type="ECO:0000313" key="2">
    <source>
        <dbReference type="Proteomes" id="UP000316238"/>
    </source>
</evidence>
<gene>
    <name evidence="1" type="ORF">CDV28_11713</name>
</gene>
<comment type="caution">
    <text evidence="1">The sequence shown here is derived from an EMBL/GenBank/DDBJ whole genome shotgun (WGS) entry which is preliminary data.</text>
</comment>
<sequence length="185" mass="20652">MIDRMSRLLVLLTAVPLLSGCGVKEKVNAVWEKVPFVHKQHGPTGEKYSPTMKVQLLFKADQAPADCKVFAHLFVWTPAGASGQSIAQAVEHEAMSYGADMILIGRSRQANDDKGIEFVYYGPDQPYSCRDKWSGWTFGYEEWVNQGNWASIGYEEWGKAEAQFSSPLVVQAAFLRCQPDASEKK</sequence>
<reference evidence="1" key="1">
    <citation type="submission" date="2017-07" db="EMBL/GenBank/DDBJ databases">
        <title>The cable genome - Insights into the physiology and evolution of filamentous bacteria capable of sulfide oxidation via long distance electron transfer.</title>
        <authorList>
            <person name="Thorup C."/>
            <person name="Bjerg J.T."/>
            <person name="Schreiber L."/>
            <person name="Nielsen L.P."/>
            <person name="Kjeldsen K.U."/>
            <person name="Boesen T."/>
            <person name="Boggild A."/>
            <person name="Meysman F."/>
            <person name="Geelhoed J."/>
            <person name="Schramm A."/>
        </authorList>
    </citation>
    <scope>NUCLEOTIDE SEQUENCE [LARGE SCALE GENOMIC DNA]</scope>
    <source>
        <strain evidence="1">GS</strain>
    </source>
</reference>
<evidence type="ECO:0008006" key="3">
    <source>
        <dbReference type="Google" id="ProtNLM"/>
    </source>
</evidence>
<keyword evidence="2" id="KW-1185">Reference proteome</keyword>
<protein>
    <recommendedName>
        <fullName evidence="3">Lipoprotein</fullName>
    </recommendedName>
</protein>
<dbReference type="EMBL" id="NQJD01000017">
    <property type="protein sequence ID" value="TAA74779.1"/>
    <property type="molecule type" value="Genomic_DNA"/>
</dbReference>
<evidence type="ECO:0000313" key="1">
    <source>
        <dbReference type="EMBL" id="TAA74779.1"/>
    </source>
</evidence>
<proteinExistence type="predicted"/>
<dbReference type="Proteomes" id="UP000316238">
    <property type="component" value="Unassembled WGS sequence"/>
</dbReference>
<dbReference type="AlphaFoldDB" id="A0A521G171"/>
<organism evidence="1 2">
    <name type="scientific">Candidatus Electronema aureum</name>
    <dbReference type="NCBI Taxonomy" id="2005002"/>
    <lineage>
        <taxon>Bacteria</taxon>
        <taxon>Pseudomonadati</taxon>
        <taxon>Thermodesulfobacteriota</taxon>
        <taxon>Desulfobulbia</taxon>
        <taxon>Desulfobulbales</taxon>
        <taxon>Desulfobulbaceae</taxon>
        <taxon>Candidatus Electronema</taxon>
    </lineage>
</organism>
<name>A0A521G171_9BACT</name>
<dbReference type="PROSITE" id="PS51257">
    <property type="entry name" value="PROKAR_LIPOPROTEIN"/>
    <property type="match status" value="1"/>
</dbReference>